<dbReference type="InterPro" id="IPR036259">
    <property type="entry name" value="MFS_trans_sf"/>
</dbReference>
<keyword evidence="1" id="KW-0812">Transmembrane</keyword>
<gene>
    <name evidence="2" type="ORF">B9Q03_10955</name>
</gene>
<reference evidence="2 3" key="1">
    <citation type="submission" date="2017-04" db="EMBL/GenBank/DDBJ databases">
        <title>Novel microbial lineages endemic to geothermal iron-oxide mats fill important gaps in the evolutionary history of Archaea.</title>
        <authorList>
            <person name="Jay Z.J."/>
            <person name="Beam J.P."/>
            <person name="Dlakic M."/>
            <person name="Rusch D.B."/>
            <person name="Kozubal M.A."/>
            <person name="Inskeep W.P."/>
        </authorList>
    </citation>
    <scope>NUCLEOTIDE SEQUENCE [LARGE SCALE GENOMIC DNA]</scope>
    <source>
        <strain evidence="2">OSP_D</strain>
    </source>
</reference>
<dbReference type="SUPFAM" id="SSF103473">
    <property type="entry name" value="MFS general substrate transporter"/>
    <property type="match status" value="1"/>
</dbReference>
<comment type="caution">
    <text evidence="2">The sequence shown here is derived from an EMBL/GenBank/DDBJ whole genome shotgun (WGS) entry which is preliminary data.</text>
</comment>
<dbReference type="AlphaFoldDB" id="A0A2R6ALF5"/>
<feature type="transmembrane region" description="Helical" evidence="1">
    <location>
        <begin position="64"/>
        <end position="84"/>
    </location>
</feature>
<sequence length="88" mass="9747">MSQQSNISKLAEVIARIDRLPVRPYPRSWLVILGVGYFFAFYDILTLSFALVSPMVKQLGLTEALISGAVSATLFGYIVGGFALRRYT</sequence>
<name>A0A2R6ALF5_9ARCH</name>
<dbReference type="Gene3D" id="1.20.1250.20">
    <property type="entry name" value="MFS general substrate transporter like domains"/>
    <property type="match status" value="1"/>
</dbReference>
<keyword evidence="1" id="KW-0472">Membrane</keyword>
<protein>
    <submittedName>
        <fullName evidence="2">Uncharacterized protein</fullName>
    </submittedName>
</protein>
<evidence type="ECO:0000313" key="3">
    <source>
        <dbReference type="Proteomes" id="UP000240322"/>
    </source>
</evidence>
<evidence type="ECO:0000313" key="2">
    <source>
        <dbReference type="EMBL" id="PSN87210.1"/>
    </source>
</evidence>
<dbReference type="Proteomes" id="UP000240322">
    <property type="component" value="Unassembled WGS sequence"/>
</dbReference>
<dbReference type="EMBL" id="NEXE01000177">
    <property type="protein sequence ID" value="PSN87210.1"/>
    <property type="molecule type" value="Genomic_DNA"/>
</dbReference>
<evidence type="ECO:0000256" key="1">
    <source>
        <dbReference type="SAM" id="Phobius"/>
    </source>
</evidence>
<keyword evidence="1" id="KW-1133">Transmembrane helix</keyword>
<accession>A0A2R6ALF5</accession>
<proteinExistence type="predicted"/>
<organism evidence="2 3">
    <name type="scientific">Candidatus Marsarchaeota G2 archaeon OSP_D</name>
    <dbReference type="NCBI Taxonomy" id="1978157"/>
    <lineage>
        <taxon>Archaea</taxon>
        <taxon>Candidatus Marsarchaeota</taxon>
        <taxon>Candidatus Marsarchaeota group 2</taxon>
    </lineage>
</organism>
<feature type="transmembrane region" description="Helical" evidence="1">
    <location>
        <begin position="29"/>
        <end position="52"/>
    </location>
</feature>